<keyword evidence="2" id="KW-1185">Reference proteome</keyword>
<evidence type="ECO:0000313" key="1">
    <source>
        <dbReference type="EMBL" id="CAI9269822.1"/>
    </source>
</evidence>
<gene>
    <name evidence="1" type="ORF">LSALG_LOCUS10174</name>
</gene>
<dbReference type="Proteomes" id="UP001177003">
    <property type="component" value="Chromosome 1"/>
</dbReference>
<dbReference type="AlphaFoldDB" id="A0AA35YCE2"/>
<accession>A0AA35YCE2</accession>
<evidence type="ECO:0000313" key="2">
    <source>
        <dbReference type="Proteomes" id="UP001177003"/>
    </source>
</evidence>
<dbReference type="EMBL" id="OX465077">
    <property type="protein sequence ID" value="CAI9269822.1"/>
    <property type="molecule type" value="Genomic_DNA"/>
</dbReference>
<name>A0AA35YCE2_LACSI</name>
<reference evidence="1" key="1">
    <citation type="submission" date="2023-04" db="EMBL/GenBank/DDBJ databases">
        <authorList>
            <person name="Vijverberg K."/>
            <person name="Xiong W."/>
            <person name="Schranz E."/>
        </authorList>
    </citation>
    <scope>NUCLEOTIDE SEQUENCE</scope>
</reference>
<sequence>MNITAADKELLVGTIMLRRPEEQHCGCHGWCSQFMKHKLLSSLFCLLLRQHHRSLAAEDLLSPSLSITVCHQVGGYTCLGLYLGRSSEERPHCHNREVVAAALHHRLWPQDPEACVDDWDVDIRERNNDVDGVEWFGQAPQTQANLNQHGDDLEWNLKKKEVIRKQRNKEQAWIKRPLRKSELLEVYSFCFKYELIFKDFVTFIWILWELKNSRDYGWPQKVFIL</sequence>
<proteinExistence type="predicted"/>
<protein>
    <submittedName>
        <fullName evidence="1">Uncharacterized protein</fullName>
    </submittedName>
</protein>
<organism evidence="1 2">
    <name type="scientific">Lactuca saligna</name>
    <name type="common">Willowleaf lettuce</name>
    <dbReference type="NCBI Taxonomy" id="75948"/>
    <lineage>
        <taxon>Eukaryota</taxon>
        <taxon>Viridiplantae</taxon>
        <taxon>Streptophyta</taxon>
        <taxon>Embryophyta</taxon>
        <taxon>Tracheophyta</taxon>
        <taxon>Spermatophyta</taxon>
        <taxon>Magnoliopsida</taxon>
        <taxon>eudicotyledons</taxon>
        <taxon>Gunneridae</taxon>
        <taxon>Pentapetalae</taxon>
        <taxon>asterids</taxon>
        <taxon>campanulids</taxon>
        <taxon>Asterales</taxon>
        <taxon>Asteraceae</taxon>
        <taxon>Cichorioideae</taxon>
        <taxon>Cichorieae</taxon>
        <taxon>Lactucinae</taxon>
        <taxon>Lactuca</taxon>
    </lineage>
</organism>